<proteinExistence type="predicted"/>
<sequence>MEADLGPPLRPSPDRNLVQNVHYYNRPAGTPWSQNGDFGFLEDILGQFIGKDSAEKVSSHAKMLFHDLVRLGLAQPIWQQIGKRGKTLFVNDIEQQFELVGYCDNHWKALLVGSLVYAQWNRRGGKIVKTLTGKPLSPMARLAADVAADAAAAATAGSVRNRATTTTTRSRPKSSKSNGKERAVVDSDLEGESELPTDAESTNGGMCRSIR</sequence>
<evidence type="ECO:0000313" key="3">
    <source>
        <dbReference type="Proteomes" id="UP000077266"/>
    </source>
</evidence>
<organism evidence="2 3">
    <name type="scientific">Exidia glandulosa HHB12029</name>
    <dbReference type="NCBI Taxonomy" id="1314781"/>
    <lineage>
        <taxon>Eukaryota</taxon>
        <taxon>Fungi</taxon>
        <taxon>Dikarya</taxon>
        <taxon>Basidiomycota</taxon>
        <taxon>Agaricomycotina</taxon>
        <taxon>Agaricomycetes</taxon>
        <taxon>Auriculariales</taxon>
        <taxon>Exidiaceae</taxon>
        <taxon>Exidia</taxon>
    </lineage>
</organism>
<dbReference type="EMBL" id="KV426714">
    <property type="protein sequence ID" value="KZV78956.1"/>
    <property type="molecule type" value="Genomic_DNA"/>
</dbReference>
<gene>
    <name evidence="2" type="ORF">EXIGLDRAFT_493416</name>
</gene>
<evidence type="ECO:0000313" key="2">
    <source>
        <dbReference type="EMBL" id="KZV78956.1"/>
    </source>
</evidence>
<accession>A0A166NB07</accession>
<evidence type="ECO:0000256" key="1">
    <source>
        <dbReference type="SAM" id="MobiDB-lite"/>
    </source>
</evidence>
<dbReference type="InParanoid" id="A0A166NB07"/>
<keyword evidence="3" id="KW-1185">Reference proteome</keyword>
<feature type="region of interest" description="Disordered" evidence="1">
    <location>
        <begin position="155"/>
        <end position="211"/>
    </location>
</feature>
<feature type="compositionally biased region" description="Acidic residues" evidence="1">
    <location>
        <begin position="187"/>
        <end position="197"/>
    </location>
</feature>
<protein>
    <submittedName>
        <fullName evidence="2">Uncharacterized protein</fullName>
    </submittedName>
</protein>
<name>A0A166NB07_EXIGL</name>
<reference evidence="2 3" key="1">
    <citation type="journal article" date="2016" name="Mol. Biol. Evol.">
        <title>Comparative Genomics of Early-Diverging Mushroom-Forming Fungi Provides Insights into the Origins of Lignocellulose Decay Capabilities.</title>
        <authorList>
            <person name="Nagy L.G."/>
            <person name="Riley R."/>
            <person name="Tritt A."/>
            <person name="Adam C."/>
            <person name="Daum C."/>
            <person name="Floudas D."/>
            <person name="Sun H."/>
            <person name="Yadav J.S."/>
            <person name="Pangilinan J."/>
            <person name="Larsson K.H."/>
            <person name="Matsuura K."/>
            <person name="Barry K."/>
            <person name="Labutti K."/>
            <person name="Kuo R."/>
            <person name="Ohm R.A."/>
            <person name="Bhattacharya S.S."/>
            <person name="Shirouzu T."/>
            <person name="Yoshinaga Y."/>
            <person name="Martin F.M."/>
            <person name="Grigoriev I.V."/>
            <person name="Hibbett D.S."/>
        </authorList>
    </citation>
    <scope>NUCLEOTIDE SEQUENCE [LARGE SCALE GENOMIC DNA]</scope>
    <source>
        <strain evidence="2 3">HHB12029</strain>
    </source>
</reference>
<dbReference type="OrthoDB" id="3235325at2759"/>
<dbReference type="AlphaFoldDB" id="A0A166NB07"/>
<feature type="compositionally biased region" description="Low complexity" evidence="1">
    <location>
        <begin position="155"/>
        <end position="169"/>
    </location>
</feature>
<dbReference type="Proteomes" id="UP000077266">
    <property type="component" value="Unassembled WGS sequence"/>
</dbReference>